<dbReference type="Proteomes" id="UP000765509">
    <property type="component" value="Unassembled WGS sequence"/>
</dbReference>
<proteinExistence type="predicted"/>
<reference evidence="2" key="1">
    <citation type="submission" date="2021-03" db="EMBL/GenBank/DDBJ databases">
        <title>Draft genome sequence of rust myrtle Austropuccinia psidii MF-1, a brazilian biotype.</title>
        <authorList>
            <person name="Quecine M.C."/>
            <person name="Pachon D.M.R."/>
            <person name="Bonatelli M.L."/>
            <person name="Correr F.H."/>
            <person name="Franceschini L.M."/>
            <person name="Leite T.F."/>
            <person name="Margarido G.R.A."/>
            <person name="Almeida C.A."/>
            <person name="Ferrarezi J.A."/>
            <person name="Labate C.A."/>
        </authorList>
    </citation>
    <scope>NUCLEOTIDE SEQUENCE</scope>
    <source>
        <strain evidence="2">MF-1</strain>
    </source>
</reference>
<evidence type="ECO:0000313" key="2">
    <source>
        <dbReference type="EMBL" id="MBW0475606.1"/>
    </source>
</evidence>
<comment type="caution">
    <text evidence="2">The sequence shown here is derived from an EMBL/GenBank/DDBJ whole genome shotgun (WGS) entry which is preliminary data.</text>
</comment>
<dbReference type="SUPFAM" id="SSF56672">
    <property type="entry name" value="DNA/RNA polymerases"/>
    <property type="match status" value="1"/>
</dbReference>
<dbReference type="InterPro" id="IPR051320">
    <property type="entry name" value="Viral_Replic_Matur_Polypro"/>
</dbReference>
<dbReference type="AlphaFoldDB" id="A0A9Q3BZR8"/>
<dbReference type="FunFam" id="3.30.70.270:FF:000020">
    <property type="entry name" value="Transposon Tf2-6 polyprotein-like Protein"/>
    <property type="match status" value="1"/>
</dbReference>
<evidence type="ECO:0000313" key="3">
    <source>
        <dbReference type="Proteomes" id="UP000765509"/>
    </source>
</evidence>
<dbReference type="Gene3D" id="3.30.70.270">
    <property type="match status" value="2"/>
</dbReference>
<dbReference type="PANTHER" id="PTHR33064">
    <property type="entry name" value="POL PROTEIN"/>
    <property type="match status" value="1"/>
</dbReference>
<dbReference type="InterPro" id="IPR043128">
    <property type="entry name" value="Rev_trsase/Diguanyl_cyclase"/>
</dbReference>
<dbReference type="EMBL" id="AVOT02004175">
    <property type="protein sequence ID" value="MBW0475606.1"/>
    <property type="molecule type" value="Genomic_DNA"/>
</dbReference>
<dbReference type="InterPro" id="IPR041577">
    <property type="entry name" value="RT_RNaseH_2"/>
</dbReference>
<accession>A0A9Q3BZR8</accession>
<dbReference type="PANTHER" id="PTHR33064:SF37">
    <property type="entry name" value="RIBONUCLEASE H"/>
    <property type="match status" value="1"/>
</dbReference>
<dbReference type="Gene3D" id="3.10.10.10">
    <property type="entry name" value="HIV Type 1 Reverse Transcriptase, subunit A, domain 1"/>
    <property type="match status" value="1"/>
</dbReference>
<feature type="domain" description="Reverse transcriptase/retrotransposon-derived protein RNase H-like" evidence="1">
    <location>
        <begin position="139"/>
        <end position="220"/>
    </location>
</feature>
<dbReference type="Pfam" id="PF17919">
    <property type="entry name" value="RT_RNaseH_2"/>
    <property type="match status" value="1"/>
</dbReference>
<name>A0A9Q3BZR8_9BASI</name>
<evidence type="ECO:0000259" key="1">
    <source>
        <dbReference type="Pfam" id="PF17919"/>
    </source>
</evidence>
<sequence length="221" mass="25350">MGCMKGFHQNGVKPNSMKLIRIICHMGIYEYTRIPLGIKNAPAHFERMMETIFQEQILECNIGQQELLALGHKVLGLSLEIDQKEVAAVLKKPTPRNIKEMQSFFGLPSYYRNHIKSYAHINSGLYKVCSKDLVCETNKERRDEYQRIKYELTNAPVLLLPDFKLQFKLEIDAASTQGAEAALHQRQIVDDEPREGVICYISRKLKDSEARYGATKTECLL</sequence>
<keyword evidence="3" id="KW-1185">Reference proteome</keyword>
<dbReference type="InterPro" id="IPR043502">
    <property type="entry name" value="DNA/RNA_pol_sf"/>
</dbReference>
<gene>
    <name evidence="2" type="ORF">O181_015321</name>
</gene>
<protein>
    <recommendedName>
        <fullName evidence="1">Reverse transcriptase/retrotransposon-derived protein RNase H-like domain-containing protein</fullName>
    </recommendedName>
</protein>
<organism evidence="2 3">
    <name type="scientific">Austropuccinia psidii MF-1</name>
    <dbReference type="NCBI Taxonomy" id="1389203"/>
    <lineage>
        <taxon>Eukaryota</taxon>
        <taxon>Fungi</taxon>
        <taxon>Dikarya</taxon>
        <taxon>Basidiomycota</taxon>
        <taxon>Pucciniomycotina</taxon>
        <taxon>Pucciniomycetes</taxon>
        <taxon>Pucciniales</taxon>
        <taxon>Sphaerophragmiaceae</taxon>
        <taxon>Austropuccinia</taxon>
    </lineage>
</organism>